<feature type="compositionally biased region" description="Gly residues" evidence="1">
    <location>
        <begin position="102"/>
        <end position="115"/>
    </location>
</feature>
<feature type="compositionally biased region" description="Polar residues" evidence="1">
    <location>
        <begin position="149"/>
        <end position="160"/>
    </location>
</feature>
<keyword evidence="2" id="KW-0732">Signal</keyword>
<dbReference type="EMBL" id="ODYU01010869">
    <property type="protein sequence ID" value="SOQ56241.1"/>
    <property type="molecule type" value="Genomic_DNA"/>
</dbReference>
<feature type="compositionally biased region" description="Low complexity" evidence="1">
    <location>
        <begin position="128"/>
        <end position="141"/>
    </location>
</feature>
<feature type="region of interest" description="Disordered" evidence="1">
    <location>
        <begin position="128"/>
        <end position="233"/>
    </location>
</feature>
<evidence type="ECO:0000256" key="1">
    <source>
        <dbReference type="SAM" id="MobiDB-lite"/>
    </source>
</evidence>
<feature type="compositionally biased region" description="Polar residues" evidence="1">
    <location>
        <begin position="179"/>
        <end position="195"/>
    </location>
</feature>
<feature type="signal peptide" evidence="2">
    <location>
        <begin position="1"/>
        <end position="23"/>
    </location>
</feature>
<proteinExistence type="predicted"/>
<organism evidence="3">
    <name type="scientific">Spodoptera frugiperda</name>
    <name type="common">Fall armyworm</name>
    <dbReference type="NCBI Taxonomy" id="7108"/>
    <lineage>
        <taxon>Eukaryota</taxon>
        <taxon>Metazoa</taxon>
        <taxon>Ecdysozoa</taxon>
        <taxon>Arthropoda</taxon>
        <taxon>Hexapoda</taxon>
        <taxon>Insecta</taxon>
        <taxon>Pterygota</taxon>
        <taxon>Neoptera</taxon>
        <taxon>Endopterygota</taxon>
        <taxon>Lepidoptera</taxon>
        <taxon>Glossata</taxon>
        <taxon>Ditrysia</taxon>
        <taxon>Noctuoidea</taxon>
        <taxon>Noctuidae</taxon>
        <taxon>Amphipyrinae</taxon>
        <taxon>Spodoptera</taxon>
    </lineage>
</organism>
<gene>
    <name evidence="3" type="ORF">SFRICE_026485</name>
</gene>
<dbReference type="AlphaFoldDB" id="A0A2H1WT58"/>
<accession>A0A2H1WT58</accession>
<feature type="compositionally biased region" description="Basic and acidic residues" evidence="1">
    <location>
        <begin position="210"/>
        <end position="220"/>
    </location>
</feature>
<sequence>MCSAMERFGALCFVLTFVSVCQSAPQDVVNVTAVDGRLGIGKITGGTFGPGSFSIGADGREIPSTFITEDGVPVVTIKPKPHRDRNRKPSKHMEDDADVESGQGGRGGAGGKGGGQITIGKVVIAKNNNNQENRTENNNQEPGTLLEAISSSNGPINMSIGNPAGVAMKPITGGGSEAEAQSINDQNVRPGNNNSKKTENEFNNEGVGHGSHDNGNDNGHEYTGGPDEPWVWS</sequence>
<feature type="chain" id="PRO_5013628388" evidence="2">
    <location>
        <begin position="24"/>
        <end position="233"/>
    </location>
</feature>
<name>A0A2H1WT58_SPOFR</name>
<feature type="region of interest" description="Disordered" evidence="1">
    <location>
        <begin position="76"/>
        <end position="115"/>
    </location>
</feature>
<evidence type="ECO:0000256" key="2">
    <source>
        <dbReference type="SAM" id="SignalP"/>
    </source>
</evidence>
<reference evidence="3" key="1">
    <citation type="submission" date="2016-07" db="EMBL/GenBank/DDBJ databases">
        <authorList>
            <person name="Bretaudeau A."/>
        </authorList>
    </citation>
    <scope>NUCLEOTIDE SEQUENCE</scope>
    <source>
        <strain evidence="3">Rice</strain>
        <tissue evidence="3">Whole body</tissue>
    </source>
</reference>
<protein>
    <submittedName>
        <fullName evidence="3">SFRICE_026485</fullName>
    </submittedName>
</protein>
<feature type="compositionally biased region" description="Basic residues" evidence="1">
    <location>
        <begin position="79"/>
        <end position="90"/>
    </location>
</feature>
<evidence type="ECO:0000313" key="3">
    <source>
        <dbReference type="EMBL" id="SOQ56241.1"/>
    </source>
</evidence>